<dbReference type="PROSITE" id="PS00198">
    <property type="entry name" value="4FE4S_FER_1"/>
    <property type="match status" value="1"/>
</dbReference>
<protein>
    <submittedName>
        <fullName evidence="5">ATP binding cassette subfamily E member 1</fullName>
    </submittedName>
</protein>
<dbReference type="SMART" id="SM00382">
    <property type="entry name" value="AAA"/>
    <property type="match status" value="2"/>
</dbReference>
<dbReference type="Proteomes" id="UP000694727">
    <property type="component" value="Unplaced"/>
</dbReference>
<dbReference type="Proteomes" id="UP000694723">
    <property type="component" value="Unplaced"/>
</dbReference>
<feature type="domain" description="ABC transporter" evidence="3">
    <location>
        <begin position="342"/>
        <end position="525"/>
    </location>
</feature>
<evidence type="ECO:0000313" key="5">
    <source>
        <dbReference type="Ensembl" id="ENSSSCP00015045324.1"/>
    </source>
</evidence>
<feature type="domain" description="ABC transporter" evidence="3">
    <location>
        <begin position="79"/>
        <end position="315"/>
    </location>
</feature>
<dbReference type="SUPFAM" id="SSF52540">
    <property type="entry name" value="P-loop containing nucleoside triphosphate hydrolases"/>
    <property type="match status" value="2"/>
</dbReference>
<dbReference type="InterPro" id="IPR034348">
    <property type="entry name" value="RLI_dom_1"/>
</dbReference>
<dbReference type="Pfam" id="PF00037">
    <property type="entry name" value="Fer4"/>
    <property type="match status" value="1"/>
</dbReference>
<evidence type="ECO:0000256" key="2">
    <source>
        <dbReference type="ARBA" id="ARBA00022840"/>
    </source>
</evidence>
<dbReference type="Ensembl" id="ENSSSCT00035014325.1">
    <property type="protein sequence ID" value="ENSSSCP00035004865.1"/>
    <property type="gene ID" value="ENSSSCG00035011413.1"/>
</dbReference>
<dbReference type="Ensembl" id="ENSSSCT00015107302.1">
    <property type="protein sequence ID" value="ENSSSCP00015045324.1"/>
    <property type="gene ID" value="ENSSSCG00015079101.1"/>
</dbReference>
<dbReference type="InterPro" id="IPR017896">
    <property type="entry name" value="4Fe4S_Fe-S-bd"/>
</dbReference>
<dbReference type="InterPro" id="IPR027417">
    <property type="entry name" value="P-loop_NTPase"/>
</dbReference>
<dbReference type="PROSITE" id="PS00211">
    <property type="entry name" value="ABC_TRANSPORTER_1"/>
    <property type="match status" value="1"/>
</dbReference>
<gene>
    <name evidence="6" type="primary">ABCE1</name>
</gene>
<dbReference type="Ensembl" id="ENSSSCT00040000472.1">
    <property type="protein sequence ID" value="ENSSSCP00040000120.1"/>
    <property type="gene ID" value="ENSSSCG00040000392.1"/>
</dbReference>
<dbReference type="SUPFAM" id="SSF54862">
    <property type="entry name" value="4Fe-4S ferredoxins"/>
    <property type="match status" value="1"/>
</dbReference>
<dbReference type="FunFam" id="3.40.50.300:FF:000152">
    <property type="entry name" value="ATP-binding cassette, sub-family E, member 1"/>
    <property type="match status" value="1"/>
</dbReference>
<dbReference type="GO" id="GO:0005524">
    <property type="term" value="F:ATP binding"/>
    <property type="evidence" value="ECO:0007669"/>
    <property type="project" value="UniProtKB-KW"/>
</dbReference>
<organism evidence="5 7">
    <name type="scientific">Sus scrofa</name>
    <name type="common">Pig</name>
    <dbReference type="NCBI Taxonomy" id="9823"/>
    <lineage>
        <taxon>Eukaryota</taxon>
        <taxon>Metazoa</taxon>
        <taxon>Chordata</taxon>
        <taxon>Craniata</taxon>
        <taxon>Vertebrata</taxon>
        <taxon>Euteleostomi</taxon>
        <taxon>Mammalia</taxon>
        <taxon>Eutheria</taxon>
        <taxon>Laurasiatheria</taxon>
        <taxon>Artiodactyla</taxon>
        <taxon>Suina</taxon>
        <taxon>Suidae</taxon>
        <taxon>Sus</taxon>
    </lineage>
</organism>
<evidence type="ECO:0000256" key="1">
    <source>
        <dbReference type="ARBA" id="ARBA00022741"/>
    </source>
</evidence>
<dbReference type="Ensembl" id="ENSSSCT00030001243.1">
    <property type="protein sequence ID" value="ENSSSCP00030000549.1"/>
    <property type="gene ID" value="ENSSSCG00030000914.1"/>
</dbReference>
<dbReference type="Proteomes" id="UP000694720">
    <property type="component" value="Unplaced"/>
</dbReference>
<dbReference type="PROSITE" id="PS51379">
    <property type="entry name" value="4FE4S_FER_2"/>
    <property type="match status" value="1"/>
</dbReference>
<dbReference type="InterPro" id="IPR013283">
    <property type="entry name" value="RLI1"/>
</dbReference>
<dbReference type="Proteomes" id="UP000694570">
    <property type="component" value="Unplaced"/>
</dbReference>
<dbReference type="Ensembl" id="ENSSSCT00050034461.1">
    <property type="protein sequence ID" value="ENSSSCP00050014343.1"/>
    <property type="gene ID" value="ENSSSCG00050025582.1"/>
</dbReference>
<dbReference type="Proteomes" id="UP000694722">
    <property type="component" value="Unplaced"/>
</dbReference>
<dbReference type="AlphaFoldDB" id="A0A8D0Q8H1"/>
<dbReference type="Ensembl" id="ENSSSCT00060046940.1">
    <property type="protein sequence ID" value="ENSSSCP00060020090.1"/>
    <property type="gene ID" value="ENSSSCG00060034631.1"/>
</dbReference>
<dbReference type="Pfam" id="PF00005">
    <property type="entry name" value="ABC_tran"/>
    <property type="match status" value="3"/>
</dbReference>
<proteinExistence type="predicted"/>
<dbReference type="PRINTS" id="PR01868">
    <property type="entry name" value="ABCEFAMILY"/>
</dbReference>
<dbReference type="Pfam" id="PF04068">
    <property type="entry name" value="Fer4_RLI"/>
    <property type="match status" value="1"/>
</dbReference>
<dbReference type="Proteomes" id="UP000694724">
    <property type="component" value="Unplaced"/>
</dbReference>
<dbReference type="Ensembl" id="ENSSSCT00025087242.1">
    <property type="protein sequence ID" value="ENSSSCP00025038018.1"/>
    <property type="gene ID" value="ENSSSCG00025063511.1"/>
</dbReference>
<dbReference type="InterPro" id="IPR017871">
    <property type="entry name" value="ABC_transporter-like_CS"/>
</dbReference>
<dbReference type="CDD" id="cd03236">
    <property type="entry name" value="ABC_RNaseL_inhibitor_domain1"/>
    <property type="match status" value="1"/>
</dbReference>
<keyword evidence="2" id="KW-0067">ATP-binding</keyword>
<evidence type="ECO:0000313" key="6">
    <source>
        <dbReference type="Ensembl" id="ENSSSCP00065039048.1"/>
    </source>
</evidence>
<dbReference type="InterPro" id="IPR007209">
    <property type="entry name" value="RNaseL-inhib-like_metal-bd_dom"/>
</dbReference>
<dbReference type="PROSITE" id="PS50893">
    <property type="entry name" value="ABC_TRANSPORTER_2"/>
    <property type="match status" value="2"/>
</dbReference>
<name>A0A8D0Q8H1_PIG</name>
<dbReference type="InterPro" id="IPR017900">
    <property type="entry name" value="4Fe4S_Fe_S_CS"/>
</dbReference>
<evidence type="ECO:0000259" key="3">
    <source>
        <dbReference type="PROSITE" id="PS50893"/>
    </source>
</evidence>
<feature type="domain" description="4Fe-4S ferredoxin-type" evidence="4">
    <location>
        <begin position="46"/>
        <end position="75"/>
    </location>
</feature>
<dbReference type="InterPro" id="IPR003593">
    <property type="entry name" value="AAA+_ATPase"/>
</dbReference>
<dbReference type="Ensembl" id="ENSSSCT00055031979.1">
    <property type="protein sequence ID" value="ENSSSCP00055025459.1"/>
    <property type="gene ID" value="ENSSSCG00055016154.1"/>
</dbReference>
<dbReference type="Proteomes" id="UP000694726">
    <property type="component" value="Unplaced"/>
</dbReference>
<dbReference type="Proteomes" id="UP000694571">
    <property type="component" value="Unplaced"/>
</dbReference>
<dbReference type="Ensembl" id="ENSSSCT00045013587.1">
    <property type="protein sequence ID" value="ENSSSCP00045009393.1"/>
    <property type="gene ID" value="ENSSSCG00045007989.1"/>
</dbReference>
<dbReference type="Ensembl" id="ENSSSCT00065089293.1">
    <property type="protein sequence ID" value="ENSSSCP00065039048.1"/>
    <property type="gene ID" value="ENSSSCG00065065041.1"/>
</dbReference>
<accession>A0A8D0Q8H1</accession>
<dbReference type="GO" id="GO:0016887">
    <property type="term" value="F:ATP hydrolysis activity"/>
    <property type="evidence" value="ECO:0007669"/>
    <property type="project" value="InterPro"/>
</dbReference>
<evidence type="ECO:0000313" key="7">
    <source>
        <dbReference type="Proteomes" id="UP000694726"/>
    </source>
</evidence>
<dbReference type="InterPro" id="IPR003439">
    <property type="entry name" value="ABC_transporter-like_ATP-bd"/>
</dbReference>
<evidence type="ECO:0000259" key="4">
    <source>
        <dbReference type="PROSITE" id="PS51379"/>
    </source>
</evidence>
<keyword evidence="1" id="KW-0547">Nucleotide-binding</keyword>
<dbReference type="Gene3D" id="3.40.50.300">
    <property type="entry name" value="P-loop containing nucleotide triphosphate hydrolases"/>
    <property type="match status" value="3"/>
</dbReference>
<dbReference type="Proteomes" id="UP000694728">
    <property type="component" value="Unplaced"/>
</dbReference>
<sequence>MADKLTRIAIVNHDKCKPKKCRQECKKSCPVVRMGKLCIEVTPQSKIAWISETLCIGCGICIKKCPFGALSIVNLPSNLEKETTHRYCANAFKLHRLPIPRPGEVLGLVGTNGIGKSTALKILAGKQKPNLGKYDDPPDWQEILTYFRGSELQNYFTKILEDDLKAIIKPQYVDQIPKAAKGTVGSILDRKDETKTQAIVCQQLDLTHLKERNVEDLSGGELQRFACAVVCIQKADIFMFDEPSSYLDVKQRLKAAITIRSLINPDRYIIVVEHDLSVLDYLSDFICCLYGVPSAYGVVTMPFSVREGINIFLDGYVPTENLRFRDASLVFKVAETANEEEVKKMCMYKYPGMKKKMGEFELAIVAGEFTDSEIMVMLGENGTGKTTFIRMLAGRLKPDEGGEVPVLNVSYKPQKISPKSTVQTLSGGELQRVALALCLGKPADVYLIDEPSAYLDSEQRLMAARVVKRFILHAKKTAFVVEHDFIMATYLADRVIVFDGIPSKNTVANSPQTLLAGMNKFLSQLEITFRRDPNNYRPRINKLNSIKDVEQKKSGNYFFLDD</sequence>
<dbReference type="NCBIfam" id="NF009945">
    <property type="entry name" value="PRK13409.1"/>
    <property type="match status" value="1"/>
</dbReference>
<dbReference type="Proteomes" id="UP000694725">
    <property type="component" value="Unplaced"/>
</dbReference>
<dbReference type="PANTHER" id="PTHR19248">
    <property type="entry name" value="ATP-BINDING TRANSPORT PROTEIN-RELATED"/>
    <property type="match status" value="1"/>
</dbReference>
<reference evidence="5" key="1">
    <citation type="submission" date="2025-05" db="UniProtKB">
        <authorList>
            <consortium name="Ensembl"/>
        </authorList>
    </citation>
    <scope>IDENTIFICATION</scope>
</reference>